<accession>A0A139LVR1</accession>
<evidence type="ECO:0000313" key="2">
    <source>
        <dbReference type="Proteomes" id="UP000070319"/>
    </source>
</evidence>
<dbReference type="EMBL" id="LTDF01000003">
    <property type="protein sequence ID" value="KXT55541.1"/>
    <property type="molecule type" value="Genomic_DNA"/>
</dbReference>
<protein>
    <submittedName>
        <fullName evidence="1">Uncharacterized protein</fullName>
    </submittedName>
</protein>
<proteinExistence type="predicted"/>
<reference evidence="1 2" key="1">
    <citation type="submission" date="2016-02" db="EMBL/GenBank/DDBJ databases">
        <authorList>
            <person name="Wen L."/>
            <person name="He K."/>
            <person name="Yang H."/>
        </authorList>
    </citation>
    <scope>NUCLEOTIDE SEQUENCE [LARGE SCALE GENOMIC DNA]</scope>
    <source>
        <strain evidence="1 2">KLE1704</strain>
    </source>
</reference>
<dbReference type="AlphaFoldDB" id="A0A139LVR1"/>
<comment type="caution">
    <text evidence="1">The sequence shown here is derived from an EMBL/GenBank/DDBJ whole genome shotgun (WGS) entry which is preliminary data.</text>
</comment>
<name>A0A139LVR1_9BACE</name>
<gene>
    <name evidence="1" type="ORF">HMPREF2531_00072</name>
</gene>
<dbReference type="Proteomes" id="UP000070319">
    <property type="component" value="Unassembled WGS sequence"/>
</dbReference>
<dbReference type="PATRIC" id="fig|329854.7.peg.73"/>
<sequence length="157" mass="18109">MDKAMKDLTGYMSINGKDAWTEYSAFLCEDKQDDNFNFGELLKPLEMKDYTAVDFRERDGEELPDVLPSPCYKARDVTLYIAVYASTLVEYNTRRAALMEVIRAGWVNLKVKELPATYRFYYKTATDAKVSADITDGRIVGRWKMKFREPKPGLTTE</sequence>
<organism evidence="1">
    <name type="scientific">Bacteroides intestinalis</name>
    <dbReference type="NCBI Taxonomy" id="329854"/>
    <lineage>
        <taxon>Bacteria</taxon>
        <taxon>Pseudomonadati</taxon>
        <taxon>Bacteroidota</taxon>
        <taxon>Bacteroidia</taxon>
        <taxon>Bacteroidales</taxon>
        <taxon>Bacteroidaceae</taxon>
        <taxon>Bacteroides</taxon>
    </lineage>
</organism>
<evidence type="ECO:0000313" key="1">
    <source>
        <dbReference type="EMBL" id="KXT55541.1"/>
    </source>
</evidence>